<accession>A0ABW1N8Q7</accession>
<reference evidence="3" key="1">
    <citation type="journal article" date="2019" name="Int. J. Syst. Evol. Microbiol.">
        <title>The Global Catalogue of Microorganisms (GCM) 10K type strain sequencing project: providing services to taxonomists for standard genome sequencing and annotation.</title>
        <authorList>
            <consortium name="The Broad Institute Genomics Platform"/>
            <consortium name="The Broad Institute Genome Sequencing Center for Infectious Disease"/>
            <person name="Wu L."/>
            <person name="Ma J."/>
        </authorList>
    </citation>
    <scope>NUCLEOTIDE SEQUENCE [LARGE SCALE GENOMIC DNA]</scope>
    <source>
        <strain evidence="3">JCM 30346</strain>
    </source>
</reference>
<proteinExistence type="predicted"/>
<evidence type="ECO:0000259" key="1">
    <source>
        <dbReference type="Pfam" id="PF04149"/>
    </source>
</evidence>
<dbReference type="InterPro" id="IPR007278">
    <property type="entry name" value="DUF397"/>
</dbReference>
<organism evidence="2 3">
    <name type="scientific">Sphaerisporangium aureirubrum</name>
    <dbReference type="NCBI Taxonomy" id="1544736"/>
    <lineage>
        <taxon>Bacteria</taxon>
        <taxon>Bacillati</taxon>
        <taxon>Actinomycetota</taxon>
        <taxon>Actinomycetes</taxon>
        <taxon>Streptosporangiales</taxon>
        <taxon>Streptosporangiaceae</taxon>
        <taxon>Sphaerisporangium</taxon>
    </lineage>
</organism>
<sequence length="78" mass="8524">MSHPTKDLYSHDLTTATWRKSSASAAENDCVEIAGLPSSGKAIRDSKYLSMGLLRFTGAAWSDFRKAVSNSEFCASYE</sequence>
<dbReference type="EMBL" id="JBHSRF010000001">
    <property type="protein sequence ID" value="MFC6079815.1"/>
    <property type="molecule type" value="Genomic_DNA"/>
</dbReference>
<dbReference type="RefSeq" id="WP_380746230.1">
    <property type="nucleotide sequence ID" value="NZ_JBHSRF010000001.1"/>
</dbReference>
<dbReference type="Pfam" id="PF04149">
    <property type="entry name" value="DUF397"/>
    <property type="match status" value="1"/>
</dbReference>
<gene>
    <name evidence="2" type="ORF">ACFP1K_01495</name>
</gene>
<evidence type="ECO:0000313" key="2">
    <source>
        <dbReference type="EMBL" id="MFC6079815.1"/>
    </source>
</evidence>
<name>A0ABW1N8Q7_9ACTN</name>
<evidence type="ECO:0000313" key="3">
    <source>
        <dbReference type="Proteomes" id="UP001596137"/>
    </source>
</evidence>
<feature type="domain" description="DUF397" evidence="1">
    <location>
        <begin position="16"/>
        <end position="68"/>
    </location>
</feature>
<protein>
    <submittedName>
        <fullName evidence="2">DUF397 domain-containing protein</fullName>
    </submittedName>
</protein>
<keyword evidence="3" id="KW-1185">Reference proteome</keyword>
<dbReference type="Proteomes" id="UP001596137">
    <property type="component" value="Unassembled WGS sequence"/>
</dbReference>
<comment type="caution">
    <text evidence="2">The sequence shown here is derived from an EMBL/GenBank/DDBJ whole genome shotgun (WGS) entry which is preliminary data.</text>
</comment>